<comment type="caution">
    <text evidence="2">The sequence shown here is derived from an EMBL/GenBank/DDBJ whole genome shotgun (WGS) entry which is preliminary data.</text>
</comment>
<evidence type="ECO:0000256" key="1">
    <source>
        <dbReference type="SAM" id="MobiDB-lite"/>
    </source>
</evidence>
<feature type="region of interest" description="Disordered" evidence="1">
    <location>
        <begin position="341"/>
        <end position="363"/>
    </location>
</feature>
<organism evidence="2 3">
    <name type="scientific">Anaeramoeba flamelloides</name>
    <dbReference type="NCBI Taxonomy" id="1746091"/>
    <lineage>
        <taxon>Eukaryota</taxon>
        <taxon>Metamonada</taxon>
        <taxon>Anaeramoebidae</taxon>
        <taxon>Anaeramoeba</taxon>
    </lineage>
</organism>
<accession>A0ABQ8X3X1</accession>
<keyword evidence="3" id="KW-1185">Reference proteome</keyword>
<dbReference type="EMBL" id="JAOAOG010000337">
    <property type="protein sequence ID" value="KAJ6227131.1"/>
    <property type="molecule type" value="Genomic_DNA"/>
</dbReference>
<proteinExistence type="predicted"/>
<reference evidence="2" key="1">
    <citation type="submission" date="2022-08" db="EMBL/GenBank/DDBJ databases">
        <title>Novel sulfate-reducing endosymbionts in the free-living metamonad Anaeramoeba.</title>
        <authorList>
            <person name="Jerlstrom-Hultqvist J."/>
            <person name="Cepicka I."/>
            <person name="Gallot-Lavallee L."/>
            <person name="Salas-Leiva D."/>
            <person name="Curtis B.A."/>
            <person name="Zahonova K."/>
            <person name="Pipaliya S."/>
            <person name="Dacks J."/>
            <person name="Roger A.J."/>
        </authorList>
    </citation>
    <scope>NUCLEOTIDE SEQUENCE</scope>
    <source>
        <strain evidence="2">Schooner1</strain>
    </source>
</reference>
<gene>
    <name evidence="2" type="ORF">M0813_10036</name>
</gene>
<evidence type="ECO:0000313" key="2">
    <source>
        <dbReference type="EMBL" id="KAJ6227131.1"/>
    </source>
</evidence>
<dbReference type="Proteomes" id="UP001150062">
    <property type="component" value="Unassembled WGS sequence"/>
</dbReference>
<evidence type="ECO:0000313" key="3">
    <source>
        <dbReference type="Proteomes" id="UP001150062"/>
    </source>
</evidence>
<sequence length="501" mass="60146">MSTKLSQDHSFSSQREMDQIFDKFKFKSFEEDSFEEDLALRNELHSKNYNVSLYNKLCLDLTTDYSHCPKKRNKIHQIIKNDYNDQFTKNYVGNEDMNSLENILVEPIFVDYLEQQFSDQQKIQKRQLLKNKQKNIHNFFEYSSKELYYHSSSSSSSYSNFPSFNLNHNSSNSEDVSEDQQSLIINFESEKQLVQRKKKNEAMKNSDQVRTSKSKNSHKLCYFEKEKEKENEKYFDQKMGLGEEIKLFQEKITKLFVKTTNKNKLEFLAFFQNSYLEEKKQIDLEQKKWIRIYLNKCIDDQVATKEKMNNDIYTIKKQFNSLSKALDKKFFSQLNRYIKTNNSHTKRKRRRSNNDKKTQNIKISNNKKKKFVKIKKSSNYTKNNCSLLDNNNYYFDIKKNKTKKNSLNIIQKNKRGMKKRVALTKKSSKVKRRRTNHKNNHYHMKNNRDHNKNIHKSFFKLNDDNVRDITNSNEYSLLPKRNLKSSKKISFINKKKIKSNH</sequence>
<name>A0ABQ8X3X1_9EUKA</name>
<protein>
    <submittedName>
        <fullName evidence="2">Uncharacterized protein</fullName>
    </submittedName>
</protein>